<evidence type="ECO:0000313" key="3">
    <source>
        <dbReference type="Proteomes" id="UP000001400"/>
    </source>
</evidence>
<keyword evidence="1" id="KW-1133">Transmembrane helix</keyword>
<keyword evidence="1" id="KW-0812">Transmembrane</keyword>
<name>D3TC85_ACIB4</name>
<proteinExistence type="predicted"/>
<evidence type="ECO:0000313" key="2">
    <source>
        <dbReference type="EMBL" id="ADD08170.1"/>
    </source>
</evidence>
<dbReference type="HOGENOM" id="CLU_999644_0_0_2"/>
<accession>D3TC85</accession>
<evidence type="ECO:0000256" key="1">
    <source>
        <dbReference type="SAM" id="Phobius"/>
    </source>
</evidence>
<dbReference type="Proteomes" id="UP000001400">
    <property type="component" value="Chromosome"/>
</dbReference>
<organism evidence="2 3">
    <name type="scientific">Aciduliprofundum boonei (strain DSM 19572 / T469)</name>
    <dbReference type="NCBI Taxonomy" id="439481"/>
    <lineage>
        <taxon>Archaea</taxon>
        <taxon>Methanobacteriati</taxon>
        <taxon>Thermoplasmatota</taxon>
        <taxon>DHVE2 group</taxon>
        <taxon>Candidatus Aciduliprofundum</taxon>
    </lineage>
</organism>
<dbReference type="AlphaFoldDB" id="D3TC85"/>
<keyword evidence="1" id="KW-0472">Membrane</keyword>
<reference evidence="2" key="1">
    <citation type="submission" date="2010-02" db="EMBL/GenBank/DDBJ databases">
        <title>Complete sequence of Aciduliprofundum boonei T469.</title>
        <authorList>
            <consortium name="US DOE Joint Genome Institute"/>
            <person name="Lucas S."/>
            <person name="Copeland A."/>
            <person name="Lapidus A."/>
            <person name="Cheng J.-F."/>
            <person name="Bruce D."/>
            <person name="Goodwin L."/>
            <person name="Pitluck S."/>
            <person name="Saunders E."/>
            <person name="Detter J.C."/>
            <person name="Han C."/>
            <person name="Tapia R."/>
            <person name="Land M."/>
            <person name="Hauser L."/>
            <person name="Kyrpides N."/>
            <person name="Mikhailova N."/>
            <person name="Flores G."/>
            <person name="Reysenbach A.-L."/>
            <person name="Woyke T."/>
        </authorList>
    </citation>
    <scope>NUCLEOTIDE SEQUENCE</scope>
    <source>
        <strain evidence="2">T469</strain>
    </source>
</reference>
<dbReference type="KEGG" id="abi:Aboo_0359"/>
<keyword evidence="3" id="KW-1185">Reference proteome</keyword>
<gene>
    <name evidence="2" type="ordered locus">Aboo_0359</name>
</gene>
<sequence>MIFVKRGIGILVIMFAILMVATTVSAQTLNFEQSATSGNVLNGKIDIVKIGGYAQGDYQYFYVVTKDSGINSPPSNSVYTLTIAIEAKVDGKDVTDYVDIVVTWTNDNGNVKTQAIFTTSSGGMSTLGNNDLVISGNKVTVRVPATLFQDVTIYNVEFTTVSTGGGQFAGDQVTYYPNSSSSGESGNNDETGTTENEYPEMWWLGPVASIACVAIWFIIWILIALWAYKDAKKKCNEHPGLWFVVVLLLGLIGIIIYVIVVKDECNKQQVYVPPPPPS</sequence>
<evidence type="ECO:0008006" key="4">
    <source>
        <dbReference type="Google" id="ProtNLM"/>
    </source>
</evidence>
<dbReference type="EMBL" id="CP001941">
    <property type="protein sequence ID" value="ADD08170.1"/>
    <property type="molecule type" value="Genomic_DNA"/>
</dbReference>
<protein>
    <recommendedName>
        <fullName evidence="4">Cardiolipin synthase N-terminal domain-containing protein</fullName>
    </recommendedName>
</protein>
<feature type="transmembrane region" description="Helical" evidence="1">
    <location>
        <begin position="201"/>
        <end position="228"/>
    </location>
</feature>
<feature type="transmembrane region" description="Helical" evidence="1">
    <location>
        <begin position="240"/>
        <end position="260"/>
    </location>
</feature>